<dbReference type="InterPro" id="IPR051554">
    <property type="entry name" value="Acetyltransferase_Eis"/>
</dbReference>
<dbReference type="PANTHER" id="PTHR37817">
    <property type="entry name" value="N-ACETYLTRANSFERASE EIS"/>
    <property type="match status" value="1"/>
</dbReference>
<protein>
    <submittedName>
        <fullName evidence="2">GNAT family N-acetyltransferase</fullName>
    </submittedName>
</protein>
<dbReference type="PANTHER" id="PTHR37817:SF1">
    <property type="entry name" value="N-ACETYLTRANSFERASE EIS"/>
    <property type="match status" value="1"/>
</dbReference>
<dbReference type="Pfam" id="PF13530">
    <property type="entry name" value="SCP2_2"/>
    <property type="match status" value="1"/>
</dbReference>
<evidence type="ECO:0000259" key="1">
    <source>
        <dbReference type="PROSITE" id="PS51186"/>
    </source>
</evidence>
<dbReference type="Pfam" id="PF13527">
    <property type="entry name" value="Acetyltransf_9"/>
    <property type="match status" value="1"/>
</dbReference>
<keyword evidence="2" id="KW-0808">Transferase</keyword>
<dbReference type="PROSITE" id="PS51186">
    <property type="entry name" value="GNAT"/>
    <property type="match status" value="1"/>
</dbReference>
<organism evidence="2 3">
    <name type="scientific">Velocimicrobium porci</name>
    <dbReference type="NCBI Taxonomy" id="2606634"/>
    <lineage>
        <taxon>Bacteria</taxon>
        <taxon>Bacillati</taxon>
        <taxon>Bacillota</taxon>
        <taxon>Clostridia</taxon>
        <taxon>Lachnospirales</taxon>
        <taxon>Lachnospiraceae</taxon>
        <taxon>Velocimicrobium</taxon>
    </lineage>
</organism>
<gene>
    <name evidence="2" type="ORF">FYJ58_05835</name>
</gene>
<dbReference type="SUPFAM" id="SSF55718">
    <property type="entry name" value="SCP-like"/>
    <property type="match status" value="1"/>
</dbReference>
<sequence>MNIRPIRKEELIEAKQLSAICFEYPFQMNKPKEEYLNQLLASPDQKGDAYWNMIYGAFTEQNELMSCLNVIPYQFYFDGSIMNGTGIGNVVTYPHHRKKGAVKKIFQTILPEMYKNKIAFSYLYPFSESFYRKYGYERSCTSIGWNLDLSKIPCCSYSGSFHLYSSPSEQPMFEETYKTFASSFNMMVNRDKYDWTILKEAKAAYNNTYAYLYKNDAGIPCGYIIFKKDFDNNQAILNCRELVYNSFSTLQAIMSFLSTYASDYKRVHFYGPSTHNLQSFCTDFAQSSSYMTIGSNGMIRAIHVPSVLKQANYKGSGEITIELFDQQIIENNGVFHIIFESGKAVSIEKTEHVSPDVSLPVSLFSSAIVGNYTPEQLLFCNDLTLHCTLEKLSCVFYKKPCWINNYF</sequence>
<dbReference type="InterPro" id="IPR016181">
    <property type="entry name" value="Acyl_CoA_acyltransferase"/>
</dbReference>
<dbReference type="Gene3D" id="3.40.630.30">
    <property type="match status" value="2"/>
</dbReference>
<dbReference type="EMBL" id="VUMT01000006">
    <property type="protein sequence ID" value="MSS63397.1"/>
    <property type="molecule type" value="Genomic_DNA"/>
</dbReference>
<keyword evidence="3" id="KW-1185">Reference proteome</keyword>
<dbReference type="AlphaFoldDB" id="A0A6L5XXZ3"/>
<comment type="caution">
    <text evidence="2">The sequence shown here is derived from an EMBL/GenBank/DDBJ whole genome shotgun (WGS) entry which is preliminary data.</text>
</comment>
<dbReference type="SUPFAM" id="SSF55729">
    <property type="entry name" value="Acyl-CoA N-acyltransferases (Nat)"/>
    <property type="match status" value="1"/>
</dbReference>
<name>A0A6L5XXZ3_9FIRM</name>
<dbReference type="InterPro" id="IPR036527">
    <property type="entry name" value="SCP2_sterol-bd_dom_sf"/>
</dbReference>
<evidence type="ECO:0000313" key="3">
    <source>
        <dbReference type="Proteomes" id="UP000482209"/>
    </source>
</evidence>
<feature type="domain" description="N-acetyltransferase" evidence="1">
    <location>
        <begin position="1"/>
        <end position="155"/>
    </location>
</feature>
<dbReference type="Gene3D" id="3.30.1050.10">
    <property type="entry name" value="SCP2 sterol-binding domain"/>
    <property type="match status" value="1"/>
</dbReference>
<dbReference type="InterPro" id="IPR000182">
    <property type="entry name" value="GNAT_dom"/>
</dbReference>
<dbReference type="GO" id="GO:0034069">
    <property type="term" value="F:aminoglycoside N-acetyltransferase activity"/>
    <property type="evidence" value="ECO:0007669"/>
    <property type="project" value="TreeGrafter"/>
</dbReference>
<dbReference type="Pfam" id="PF17668">
    <property type="entry name" value="Acetyltransf_17"/>
    <property type="match status" value="1"/>
</dbReference>
<dbReference type="InterPro" id="IPR041380">
    <property type="entry name" value="Acetyltransf_17"/>
</dbReference>
<accession>A0A6L5XXZ3</accession>
<reference evidence="2 3" key="1">
    <citation type="submission" date="2019-08" db="EMBL/GenBank/DDBJ databases">
        <title>In-depth cultivation of the pig gut microbiome towards novel bacterial diversity and tailored functional studies.</title>
        <authorList>
            <person name="Wylensek D."/>
            <person name="Hitch T.C.A."/>
            <person name="Clavel T."/>
        </authorList>
    </citation>
    <scope>NUCLEOTIDE SEQUENCE [LARGE SCALE GENOMIC DNA]</scope>
    <source>
        <strain evidence="2 3">WCA-693-APC-MOT-I</strain>
    </source>
</reference>
<dbReference type="Proteomes" id="UP000482209">
    <property type="component" value="Unassembled WGS sequence"/>
</dbReference>
<dbReference type="GO" id="GO:0030649">
    <property type="term" value="P:aminoglycoside antibiotic catabolic process"/>
    <property type="evidence" value="ECO:0007669"/>
    <property type="project" value="TreeGrafter"/>
</dbReference>
<dbReference type="RefSeq" id="WP_154518651.1">
    <property type="nucleotide sequence ID" value="NZ_VUMT01000006.1"/>
</dbReference>
<evidence type="ECO:0000313" key="2">
    <source>
        <dbReference type="EMBL" id="MSS63397.1"/>
    </source>
</evidence>
<dbReference type="InterPro" id="IPR025559">
    <property type="entry name" value="Eis_dom"/>
</dbReference>
<proteinExistence type="predicted"/>